<dbReference type="AlphaFoldDB" id="A0A2S6N1R0"/>
<keyword evidence="2" id="KW-0812">Transmembrane</keyword>
<comment type="similarity">
    <text evidence="1 2">Belongs to the outer membrane factor (OMF) (TC 1.B.17) family.</text>
</comment>
<accession>A0A2S6N1R0</accession>
<evidence type="ECO:0000313" key="5">
    <source>
        <dbReference type="Proteomes" id="UP000239724"/>
    </source>
</evidence>
<dbReference type="PANTHER" id="PTHR30203:SF33">
    <property type="entry name" value="BLR4455 PROTEIN"/>
    <property type="match status" value="1"/>
</dbReference>
<dbReference type="Proteomes" id="UP000239724">
    <property type="component" value="Unassembled WGS sequence"/>
</dbReference>
<name>A0A2S6N1R0_RHOGL</name>
<sequence>MSPALTRRLTPSTARKPPNSRVRRSVSRMVSVTPGRLPFLELVHICVAFCIYCAGMQGHVRNMIRRQFKKQKPDTLQDWADRRTAVTGGRDTNHATASASSRAPEDTAFLRFAPCRLSVVCAAASLLSGCNLGPNYHRPSLDLPPAYRATQATAAAAWPSADWWKGFHSPELDMLIAQARAHNFDIAVAIAQVRQADAQVRIAGATLLPAIGASGSGAWQHQGLGANSNRFGGGGGGISNASIDYHSYSAGLNASYELDFWQHNLGLRQAAVASAVFSRFDQETVALTVVTAVANTWFTALAYADQLAVTRRNVAAAEQTLAVVRGRFAAGTASALDVANQEALAAGERALIPNYVSLMEQEVIALGILVGEPPERVTVQPGTLTALALPPVAAGLPSQLLARRPDVAAAEAQLIAQNFNIKVARAAFFPTIQLTSSAGYQAAALNQLIMPGSALASLAAGLTQPLFDGGVLRGQLEQAKGLYDQLLAQYRKAVVQAFTDVDTALTAWRFTSEQEKLQRVAVVAARRAAEIARAQLAAGTVDITTVLTAETTQFNDESLLVQVRLARAQALLSLYKALGGGWVRPSGAVFPGLQPGMIPGGVALPIGGNVD</sequence>
<dbReference type="NCBIfam" id="TIGR01845">
    <property type="entry name" value="outer_NodT"/>
    <property type="match status" value="1"/>
</dbReference>
<keyword evidence="2" id="KW-0564">Palmitate</keyword>
<feature type="region of interest" description="Disordered" evidence="3">
    <location>
        <begin position="1"/>
        <end position="27"/>
    </location>
</feature>
<dbReference type="SUPFAM" id="SSF56954">
    <property type="entry name" value="Outer membrane efflux proteins (OEP)"/>
    <property type="match status" value="1"/>
</dbReference>
<protein>
    <recommendedName>
        <fullName evidence="6">RND transporter</fullName>
    </recommendedName>
</protein>
<reference evidence="4 5" key="1">
    <citation type="journal article" date="2018" name="Arch. Microbiol.">
        <title>New insights into the metabolic potential of the phototrophic purple bacterium Rhodopila globiformis DSM 161(T) from its draft genome sequence and evidence for a vanadium-dependent nitrogenase.</title>
        <authorList>
            <person name="Imhoff J.F."/>
            <person name="Rahn T."/>
            <person name="Kunzel S."/>
            <person name="Neulinger S.C."/>
        </authorList>
    </citation>
    <scope>NUCLEOTIDE SEQUENCE [LARGE SCALE GENOMIC DNA]</scope>
    <source>
        <strain evidence="4 5">DSM 161</strain>
    </source>
</reference>
<evidence type="ECO:0000256" key="3">
    <source>
        <dbReference type="SAM" id="MobiDB-lite"/>
    </source>
</evidence>
<keyword evidence="5" id="KW-1185">Reference proteome</keyword>
<comment type="subcellular location">
    <subcellularLocation>
        <location evidence="2">Cell membrane</location>
        <topology evidence="2">Lipid-anchor</topology>
    </subcellularLocation>
</comment>
<organism evidence="4 5">
    <name type="scientific">Rhodopila globiformis</name>
    <name type="common">Rhodopseudomonas globiformis</name>
    <dbReference type="NCBI Taxonomy" id="1071"/>
    <lineage>
        <taxon>Bacteria</taxon>
        <taxon>Pseudomonadati</taxon>
        <taxon>Pseudomonadota</taxon>
        <taxon>Alphaproteobacteria</taxon>
        <taxon>Acetobacterales</taxon>
        <taxon>Acetobacteraceae</taxon>
        <taxon>Rhodopila</taxon>
    </lineage>
</organism>
<proteinExistence type="inferred from homology"/>
<dbReference type="Pfam" id="PF02321">
    <property type="entry name" value="OEP"/>
    <property type="match status" value="2"/>
</dbReference>
<dbReference type="GO" id="GO:0015562">
    <property type="term" value="F:efflux transmembrane transporter activity"/>
    <property type="evidence" value="ECO:0007669"/>
    <property type="project" value="InterPro"/>
</dbReference>
<keyword evidence="2" id="KW-0472">Membrane</keyword>
<dbReference type="InterPro" id="IPR010131">
    <property type="entry name" value="MdtP/NodT-like"/>
</dbReference>
<evidence type="ECO:0000256" key="1">
    <source>
        <dbReference type="ARBA" id="ARBA00007613"/>
    </source>
</evidence>
<evidence type="ECO:0008006" key="6">
    <source>
        <dbReference type="Google" id="ProtNLM"/>
    </source>
</evidence>
<dbReference type="GO" id="GO:0005886">
    <property type="term" value="C:plasma membrane"/>
    <property type="evidence" value="ECO:0007669"/>
    <property type="project" value="UniProtKB-SubCell"/>
</dbReference>
<gene>
    <name evidence="4" type="ORF">CCS01_23925</name>
</gene>
<evidence type="ECO:0000256" key="2">
    <source>
        <dbReference type="RuleBase" id="RU362097"/>
    </source>
</evidence>
<comment type="caution">
    <text evidence="4">The sequence shown here is derived from an EMBL/GenBank/DDBJ whole genome shotgun (WGS) entry which is preliminary data.</text>
</comment>
<dbReference type="InterPro" id="IPR003423">
    <property type="entry name" value="OMP_efflux"/>
</dbReference>
<keyword evidence="2" id="KW-0449">Lipoprotein</keyword>
<dbReference type="PANTHER" id="PTHR30203">
    <property type="entry name" value="OUTER MEMBRANE CATION EFFLUX PROTEIN"/>
    <property type="match status" value="1"/>
</dbReference>
<dbReference type="Gene3D" id="2.20.200.10">
    <property type="entry name" value="Outer membrane efflux proteins (OEP)"/>
    <property type="match status" value="1"/>
</dbReference>
<dbReference type="EMBL" id="NHRY01000241">
    <property type="protein sequence ID" value="PPQ28552.1"/>
    <property type="molecule type" value="Genomic_DNA"/>
</dbReference>
<evidence type="ECO:0000313" key="4">
    <source>
        <dbReference type="EMBL" id="PPQ28552.1"/>
    </source>
</evidence>
<keyword evidence="2" id="KW-1134">Transmembrane beta strand</keyword>
<dbReference type="Gene3D" id="1.20.1600.10">
    <property type="entry name" value="Outer membrane efflux proteins (OEP)"/>
    <property type="match status" value="1"/>
</dbReference>